<feature type="region of interest" description="Disordered" evidence="1">
    <location>
        <begin position="229"/>
        <end position="254"/>
    </location>
</feature>
<evidence type="ECO:0000313" key="3">
    <source>
        <dbReference type="RefSeq" id="XP_004920093.2"/>
    </source>
</evidence>
<proteinExistence type="predicted"/>
<dbReference type="CTD" id="83714"/>
<protein>
    <submittedName>
        <fullName evidence="3">Nuclear receptor-interacting protein 2</fullName>
    </submittedName>
</protein>
<dbReference type="OMA" id="PSCWKES"/>
<reference evidence="3" key="1">
    <citation type="submission" date="2025-08" db="UniProtKB">
        <authorList>
            <consortium name="RefSeq"/>
        </authorList>
    </citation>
    <scope>IDENTIFICATION</scope>
    <source>
        <strain evidence="3">Nigerian</strain>
        <tissue evidence="3">Liver and blood</tissue>
    </source>
</reference>
<dbReference type="PANTHER" id="PTHR12917">
    <property type="entry name" value="ASPARTYL PROTEASE DDI-RELATED"/>
    <property type="match status" value="1"/>
</dbReference>
<evidence type="ECO:0000313" key="2">
    <source>
        <dbReference type="Proteomes" id="UP000008143"/>
    </source>
</evidence>
<keyword evidence="3" id="KW-0675">Receptor</keyword>
<accession>A0A8J0R4I9</accession>
<name>A0A8J0R4I9_XENTR</name>
<feature type="region of interest" description="Disordered" evidence="1">
    <location>
        <begin position="77"/>
        <end position="113"/>
    </location>
</feature>
<dbReference type="Xenbase" id="XB-GENE-29099251">
    <property type="gene designation" value="nrip2"/>
</dbReference>
<dbReference type="PANTHER" id="PTHR12917:SF17">
    <property type="entry name" value="NUCLEAR RECEPTOR-INTERACTING PROTEIN 2"/>
    <property type="match status" value="1"/>
</dbReference>
<dbReference type="AGR" id="Xenbase:XB-GENE-29099251"/>
<evidence type="ECO:0000313" key="4">
    <source>
        <dbReference type="Xenbase" id="XB-GENE-29099251"/>
    </source>
</evidence>
<dbReference type="GeneID" id="101732290"/>
<feature type="compositionally biased region" description="Basic and acidic residues" evidence="1">
    <location>
        <begin position="8"/>
        <end position="21"/>
    </location>
</feature>
<dbReference type="OrthoDB" id="1047367at2759"/>
<gene>
    <name evidence="3 4" type="primary">nrip2</name>
</gene>
<feature type="region of interest" description="Disordered" evidence="1">
    <location>
        <begin position="1"/>
        <end position="27"/>
    </location>
</feature>
<dbReference type="RefSeq" id="XP_004920093.2">
    <property type="nucleotide sequence ID" value="XM_004920036.4"/>
</dbReference>
<dbReference type="Gene3D" id="2.40.70.10">
    <property type="entry name" value="Acid Proteases"/>
    <property type="match status" value="1"/>
</dbReference>
<dbReference type="InterPro" id="IPR021109">
    <property type="entry name" value="Peptidase_aspartic_dom_sf"/>
</dbReference>
<organism evidence="2 3">
    <name type="scientific">Xenopus tropicalis</name>
    <name type="common">Western clawed frog</name>
    <name type="synonym">Silurana tropicalis</name>
    <dbReference type="NCBI Taxonomy" id="8364"/>
    <lineage>
        <taxon>Eukaryota</taxon>
        <taxon>Metazoa</taxon>
        <taxon>Chordata</taxon>
        <taxon>Craniata</taxon>
        <taxon>Vertebrata</taxon>
        <taxon>Euteleostomi</taxon>
        <taxon>Amphibia</taxon>
        <taxon>Batrachia</taxon>
        <taxon>Anura</taxon>
        <taxon>Pipoidea</taxon>
        <taxon>Pipidae</taxon>
        <taxon>Xenopodinae</taxon>
        <taxon>Xenopus</taxon>
        <taxon>Silurana</taxon>
    </lineage>
</organism>
<dbReference type="Proteomes" id="UP000008143">
    <property type="component" value="Chromosome 3"/>
</dbReference>
<evidence type="ECO:0000256" key="1">
    <source>
        <dbReference type="SAM" id="MobiDB-lite"/>
    </source>
</evidence>
<dbReference type="KEGG" id="xtr:101732290"/>
<sequence>MQGLGRDTQNRDSPKREKDLRGSAILHQQRRLKQATQFVHKDSADLLPLDQLRRLGTSKDLQPHSVIQRRLMGGSLSIESDNPVFPTSPCNRGRDAPPQGDETIQPTKLGEEPPGGWKEQALLIPCKVCGHDAKAKLCTEHQQNLISRSCTERLGMGLSEQNGQKTLPKELRVDIELGPERLTGEAVIVDDDLTEICLGLRTLVSLKCCIDLERGVLKTPHQEIPFLNPIDAKRNPEEPQAAMDQWPPEGTRGP</sequence>
<keyword evidence="2" id="KW-1185">Reference proteome</keyword>
<dbReference type="AlphaFoldDB" id="A0A8J0R4I9"/>